<dbReference type="SUPFAM" id="SSF63380">
    <property type="entry name" value="Riboflavin synthase domain-like"/>
    <property type="match status" value="1"/>
</dbReference>
<comment type="caution">
    <text evidence="20">Lacks conserved residue(s) required for the propagation of feature annotation.</text>
</comment>
<dbReference type="InterPro" id="IPR008254">
    <property type="entry name" value="Flavodoxin/NO_synth"/>
</dbReference>
<feature type="binding site" evidence="20">
    <location>
        <begin position="477"/>
        <end position="480"/>
    </location>
    <ligand>
        <name>FAD</name>
        <dbReference type="ChEBI" id="CHEBI:57692"/>
    </ligand>
</feature>
<dbReference type="InterPro" id="IPR017938">
    <property type="entry name" value="Riboflavin_synthase-like_b-brl"/>
</dbReference>
<dbReference type="InterPro" id="IPR017927">
    <property type="entry name" value="FAD-bd_FR_type"/>
</dbReference>
<dbReference type="GO" id="GO:0006696">
    <property type="term" value="P:ergosterol biosynthetic process"/>
    <property type="evidence" value="ECO:0007669"/>
    <property type="project" value="UniProtKB-UniRule"/>
</dbReference>
<feature type="binding site" evidence="20">
    <location>
        <begin position="183"/>
        <end position="192"/>
    </location>
    <ligand>
        <name>FMN</name>
        <dbReference type="ChEBI" id="CHEBI:58210"/>
    </ligand>
</feature>
<dbReference type="PANTHER" id="PTHR19384">
    <property type="entry name" value="NITRIC OXIDE SYNTHASE-RELATED"/>
    <property type="match status" value="1"/>
</dbReference>
<evidence type="ECO:0000256" key="8">
    <source>
        <dbReference type="ARBA" id="ARBA00022827"/>
    </source>
</evidence>
<dbReference type="GO" id="GO:0010181">
    <property type="term" value="F:FMN binding"/>
    <property type="evidence" value="ECO:0007669"/>
    <property type="project" value="UniProtKB-UniRule"/>
</dbReference>
<feature type="binding site" evidence="20">
    <location>
        <begin position="641"/>
        <end position="642"/>
    </location>
    <ligand>
        <name>NADP(+)</name>
        <dbReference type="ChEBI" id="CHEBI:58349"/>
    </ligand>
</feature>
<organism evidence="25 26">
    <name type="scientific">Yarrowia lipolytica</name>
    <name type="common">Candida lipolytica</name>
    <dbReference type="NCBI Taxonomy" id="4952"/>
    <lineage>
        <taxon>Eukaryota</taxon>
        <taxon>Fungi</taxon>
        <taxon>Dikarya</taxon>
        <taxon>Ascomycota</taxon>
        <taxon>Saccharomycotina</taxon>
        <taxon>Dipodascomycetes</taxon>
        <taxon>Dipodascales</taxon>
        <taxon>Dipodascales incertae sedis</taxon>
        <taxon>Yarrowia</taxon>
    </lineage>
</organism>
<comment type="catalytic activity">
    <reaction evidence="19 20 21">
        <text>2 oxidized [cytochrome P450] + NADPH = 2 reduced [cytochrome P450] + NADP(+) + H(+)</text>
        <dbReference type="Rhea" id="RHEA:24040"/>
        <dbReference type="Rhea" id="RHEA-COMP:14627"/>
        <dbReference type="Rhea" id="RHEA-COMP:14628"/>
        <dbReference type="ChEBI" id="CHEBI:15378"/>
        <dbReference type="ChEBI" id="CHEBI:55376"/>
        <dbReference type="ChEBI" id="CHEBI:57783"/>
        <dbReference type="ChEBI" id="CHEBI:58349"/>
        <dbReference type="ChEBI" id="CHEBI:60344"/>
        <dbReference type="EC" id="1.6.2.4"/>
    </reaction>
</comment>
<feature type="domain" description="FAD-binding FR-type" evidence="24">
    <location>
        <begin position="303"/>
        <end position="551"/>
    </location>
</feature>
<evidence type="ECO:0000259" key="23">
    <source>
        <dbReference type="PROSITE" id="PS50902"/>
    </source>
</evidence>
<dbReference type="GO" id="GO:0050660">
    <property type="term" value="F:flavin adenine dinucleotide binding"/>
    <property type="evidence" value="ECO:0007669"/>
    <property type="project" value="UniProtKB-UniRule"/>
</dbReference>
<keyword evidence="9 20" id="KW-0521">NADP</keyword>
<keyword evidence="17 20" id="KW-1207">Sterol metabolism</keyword>
<dbReference type="SUPFAM" id="SSF52343">
    <property type="entry name" value="Ferredoxin reductase-like, C-terminal NADP-linked domain"/>
    <property type="match status" value="1"/>
</dbReference>
<dbReference type="AlphaFoldDB" id="A0A371CAU9"/>
<dbReference type="Gene3D" id="3.40.50.80">
    <property type="entry name" value="Nucleotide-binding domain of ferredoxin-NADP reductase (FNR) module"/>
    <property type="match status" value="1"/>
</dbReference>
<dbReference type="InterPro" id="IPR001709">
    <property type="entry name" value="Flavoprot_Pyr_Nucl_cyt_Rdtase"/>
</dbReference>
<dbReference type="Gene3D" id="2.40.30.10">
    <property type="entry name" value="Translation factors"/>
    <property type="match status" value="2"/>
</dbReference>
<evidence type="ECO:0000256" key="2">
    <source>
        <dbReference type="ARBA" id="ARBA00022516"/>
    </source>
</evidence>
<feature type="compositionally biased region" description="Polar residues" evidence="22">
    <location>
        <begin position="260"/>
        <end position="272"/>
    </location>
</feature>
<dbReference type="GO" id="GO:0003958">
    <property type="term" value="F:NADPH-hemoprotein reductase activity"/>
    <property type="evidence" value="ECO:0007669"/>
    <property type="project" value="UniProtKB-UniRule"/>
</dbReference>
<dbReference type="GO" id="GO:0050661">
    <property type="term" value="F:NADP binding"/>
    <property type="evidence" value="ECO:0007669"/>
    <property type="project" value="UniProtKB-UniRule"/>
</dbReference>
<feature type="binding site" evidence="20">
    <location>
        <position position="684"/>
    </location>
    <ligand>
        <name>NADP(+)</name>
        <dbReference type="ChEBI" id="CHEBI:58349"/>
    </ligand>
</feature>
<feature type="binding site" evidence="20">
    <location>
        <begin position="495"/>
        <end position="497"/>
    </location>
    <ligand>
        <name>FAD</name>
        <dbReference type="ChEBI" id="CHEBI:57692"/>
    </ligand>
</feature>
<keyword evidence="5" id="KW-0812">Transmembrane</keyword>
<sequence>MALLDSLDFIVLVLVGVATLAFFTKGKLWAKEPETDPYAGGLGSQGFGSTTSFGSFGGNSNKTRDITKKLEQTGKNVIIFYGSQTGTAEDYANRLSKEATQRYGLKSMTADLEDYDYENLNSLGDDIVVGFVMATYGEGEPTDNAVNFYEFINDDSSEWAESDEPSADPDSPLSSLNYVIFGLGNNTYEHYNEIGRNLDKRLKKLGAKRIGDYGEGDDGQGTMEEDYLAWKDDLFSAWKEAKGLDEHEAKYEPSVKISETGETASSEDSSSVAEPDAEAMSVYLGEPNKKILRGEIKGPYNAGNPFLANVSETRELFHDPKRSCIHVEFDVGTNVKYTTGDHLALHIQNSDEEVERFLKVIGLWDKRHNVIKAKPIDPTYKPSFPVPTTYDTVVRYYLEINGAVSRQLLAFIAPFAPTETAKKEALRLGSDKNAFADEVAKHYTNIAHVLSKLSGGEPWTNVPFSFLVESLPHLIPRYYSISSSSLVDKSKISITAVVESLEAPEYAIKGVATNLLLDMKIKKDGVDPSKSKDPQAVHYELSGPRGKFGGHKLPVHIRRSNFKLPSDPKKPIIMIGPGTGLAPFRAFVMERAKQADSGTDVGQQLLFFGCRNPNEDFIYKEQWAGIEKELGDKFTMVTAFSRVDPVQKVYVQHRMQEYAKQINDLMQQGAYFYVCGDASRMAREVQATLAKILSDQRGIPLSSAEQLVKSLKVQNVYQEDVW</sequence>
<comment type="similarity">
    <text evidence="20 21">In the C-terminal section; belongs to the flavoprotein pyridine nucleotide cytochrome reductase family.</text>
</comment>
<feature type="binding site" evidence="20">
    <location>
        <position position="579"/>
    </location>
    <ligand>
        <name>NADP(+)</name>
        <dbReference type="ChEBI" id="CHEBI:58349"/>
    </ligand>
</feature>
<feature type="binding site" evidence="20">
    <location>
        <begin position="648"/>
        <end position="652"/>
    </location>
    <ligand>
        <name>NADP(+)</name>
        <dbReference type="ChEBI" id="CHEBI:58349"/>
    </ligand>
</feature>
<evidence type="ECO:0000256" key="3">
    <source>
        <dbReference type="ARBA" id="ARBA00022630"/>
    </source>
</evidence>
<keyword evidence="1 20" id="KW-1003">Cell membrane</keyword>
<dbReference type="InterPro" id="IPR029039">
    <property type="entry name" value="Flavoprotein-like_sf"/>
</dbReference>
<feature type="binding site" evidence="20">
    <location>
        <begin position="83"/>
        <end position="88"/>
    </location>
    <ligand>
        <name>FMN</name>
        <dbReference type="ChEBI" id="CHEBI:58210"/>
    </ligand>
</feature>
<keyword evidence="15 20" id="KW-0496">Mitochondrion</keyword>
<dbReference type="InterPro" id="IPR023208">
    <property type="entry name" value="P450R"/>
</dbReference>
<dbReference type="PRINTS" id="PR00369">
    <property type="entry name" value="FLAVODOXIN"/>
</dbReference>
<evidence type="ECO:0000313" key="25">
    <source>
        <dbReference type="EMBL" id="RDW27413.1"/>
    </source>
</evidence>
<keyword evidence="16 20" id="KW-0472">Membrane</keyword>
<dbReference type="VEuPathDB" id="FungiDB:YALI1_D05474g"/>
<dbReference type="PROSITE" id="PS51384">
    <property type="entry name" value="FAD_FR"/>
    <property type="match status" value="1"/>
</dbReference>
<keyword evidence="13 20" id="KW-0756">Sterol biosynthesis</keyword>
<evidence type="ECO:0000256" key="16">
    <source>
        <dbReference type="ARBA" id="ARBA00023136"/>
    </source>
</evidence>
<dbReference type="FunFam" id="3.40.50.80:FF:000018">
    <property type="entry name" value="NADPH--cytochrome P450 reductase"/>
    <property type="match status" value="1"/>
</dbReference>
<dbReference type="CDD" id="cd06204">
    <property type="entry name" value="CYPOR"/>
    <property type="match status" value="1"/>
</dbReference>
<dbReference type="InterPro" id="IPR023173">
    <property type="entry name" value="NADPH_Cyt_P450_Rdtase_alpha"/>
</dbReference>
<feature type="region of interest" description="Disordered" evidence="22">
    <location>
        <begin position="249"/>
        <end position="276"/>
    </location>
</feature>
<evidence type="ECO:0000256" key="6">
    <source>
        <dbReference type="ARBA" id="ARBA00022787"/>
    </source>
</evidence>
<evidence type="ECO:0000256" key="7">
    <source>
        <dbReference type="ARBA" id="ARBA00022824"/>
    </source>
</evidence>
<dbReference type="FunFam" id="1.20.990.10:FF:000009">
    <property type="entry name" value="NADPH--cytochrome P450 reductase"/>
    <property type="match status" value="1"/>
</dbReference>
<dbReference type="GO" id="GO:0005829">
    <property type="term" value="C:cytosol"/>
    <property type="evidence" value="ECO:0007669"/>
    <property type="project" value="TreeGrafter"/>
</dbReference>
<evidence type="ECO:0000256" key="5">
    <source>
        <dbReference type="ARBA" id="ARBA00022692"/>
    </source>
</evidence>
<keyword evidence="18 20" id="KW-0753">Steroid metabolism</keyword>
<keyword evidence="11" id="KW-1133">Transmembrane helix</keyword>
<keyword evidence="2 20" id="KW-0444">Lipid biosynthesis</keyword>
<dbReference type="SUPFAM" id="SSF52218">
    <property type="entry name" value="Flavoproteins"/>
    <property type="match status" value="1"/>
</dbReference>
<dbReference type="GO" id="GO:0005789">
    <property type="term" value="C:endoplasmic reticulum membrane"/>
    <property type="evidence" value="ECO:0007669"/>
    <property type="project" value="UniProtKB-SubCell"/>
</dbReference>
<evidence type="ECO:0000256" key="12">
    <source>
        <dbReference type="ARBA" id="ARBA00023002"/>
    </source>
</evidence>
<comment type="cofactor">
    <cofactor evidence="20">
        <name>FMN</name>
        <dbReference type="ChEBI" id="CHEBI:58210"/>
    </cofactor>
    <text evidence="20">Binds 1 FMN per monomer.</text>
</comment>
<dbReference type="FunFam" id="3.40.50.360:FF:000024">
    <property type="entry name" value="NADPH--cytochrome P450 reductase"/>
    <property type="match status" value="1"/>
</dbReference>
<evidence type="ECO:0000256" key="19">
    <source>
        <dbReference type="ARBA" id="ARBA00049342"/>
    </source>
</evidence>
<evidence type="ECO:0000256" key="17">
    <source>
        <dbReference type="ARBA" id="ARBA00023166"/>
    </source>
</evidence>
<evidence type="ECO:0000256" key="21">
    <source>
        <dbReference type="PIRNR" id="PIRNR000208"/>
    </source>
</evidence>
<comment type="similarity">
    <text evidence="20">Belongs to the NADPH--cytochrome P450 reductase family.</text>
</comment>
<keyword evidence="4 20" id="KW-0288">FMN</keyword>
<keyword evidence="12 20" id="KW-0560">Oxidoreductase</keyword>
<accession>A0A371CAU9</accession>
<evidence type="ECO:0000256" key="18">
    <source>
        <dbReference type="ARBA" id="ARBA00023221"/>
    </source>
</evidence>
<evidence type="ECO:0000259" key="24">
    <source>
        <dbReference type="PROSITE" id="PS51384"/>
    </source>
</evidence>
<dbReference type="PANTHER" id="PTHR19384:SF17">
    <property type="entry name" value="NADPH--CYTOCHROME P450 REDUCTASE"/>
    <property type="match status" value="1"/>
</dbReference>
<evidence type="ECO:0000256" key="20">
    <source>
        <dbReference type="HAMAP-Rule" id="MF_03212"/>
    </source>
</evidence>
<comment type="similarity">
    <text evidence="20">In the N-terminal section; belongs to the flavodoxin family.</text>
</comment>
<evidence type="ECO:0000256" key="9">
    <source>
        <dbReference type="ARBA" id="ARBA00022857"/>
    </source>
</evidence>
<evidence type="ECO:0000256" key="13">
    <source>
        <dbReference type="ARBA" id="ARBA00023011"/>
    </source>
</evidence>
<feature type="binding site" evidence="20">
    <location>
        <begin position="134"/>
        <end position="137"/>
    </location>
    <ligand>
        <name>FMN</name>
        <dbReference type="ChEBI" id="CHEBI:58210"/>
    </ligand>
</feature>
<keyword evidence="10 20" id="KW-0752">Steroid biosynthesis</keyword>
<keyword evidence="8 20" id="KW-0274">FAD</keyword>
<dbReference type="InterPro" id="IPR001433">
    <property type="entry name" value="OxRdtase_FAD/NAD-bd"/>
</dbReference>
<feature type="binding site" evidence="20">
    <location>
        <position position="722"/>
    </location>
    <ligand>
        <name>FAD</name>
        <dbReference type="ChEBI" id="CHEBI:57692"/>
    </ligand>
</feature>
<evidence type="ECO:0000256" key="1">
    <source>
        <dbReference type="ARBA" id="ARBA00022475"/>
    </source>
</evidence>
<gene>
    <name evidence="25" type="ORF">B0I71DRAFT_129175</name>
</gene>
<dbReference type="PIRSF" id="PIRSF000208">
    <property type="entry name" value="P450R"/>
    <property type="match status" value="1"/>
</dbReference>
<evidence type="ECO:0000313" key="26">
    <source>
        <dbReference type="Proteomes" id="UP000256601"/>
    </source>
</evidence>
<keyword evidence="3 20" id="KW-0285">Flavoprotein</keyword>
<dbReference type="Pfam" id="PF00175">
    <property type="entry name" value="NAD_binding_1"/>
    <property type="match status" value="1"/>
</dbReference>
<dbReference type="GO" id="GO:0005741">
    <property type="term" value="C:mitochondrial outer membrane"/>
    <property type="evidence" value="ECO:0007669"/>
    <property type="project" value="UniProtKB-SubCell"/>
</dbReference>
<keyword evidence="14 20" id="KW-0443">Lipid metabolism</keyword>
<proteinExistence type="inferred from homology"/>
<dbReference type="GO" id="GO:0005886">
    <property type="term" value="C:plasma membrane"/>
    <property type="evidence" value="ECO:0007669"/>
    <property type="project" value="UniProtKB-SubCell"/>
</dbReference>
<dbReference type="Proteomes" id="UP000256601">
    <property type="component" value="Unassembled WGS sequence"/>
</dbReference>
<dbReference type="EMBL" id="KZ858963">
    <property type="protein sequence ID" value="RDW27413.1"/>
    <property type="molecule type" value="Genomic_DNA"/>
</dbReference>
<dbReference type="HAMAP" id="MF_03212">
    <property type="entry name" value="NCPR"/>
    <property type="match status" value="1"/>
</dbReference>
<keyword evidence="6 20" id="KW-1000">Mitochondrion outer membrane</keyword>
<dbReference type="PRINTS" id="PR00371">
    <property type="entry name" value="FPNCR"/>
</dbReference>
<dbReference type="Pfam" id="PF00667">
    <property type="entry name" value="FAD_binding_1"/>
    <property type="match status" value="1"/>
</dbReference>
<dbReference type="InterPro" id="IPR003097">
    <property type="entry name" value="CysJ-like_FAD-binding"/>
</dbReference>
<evidence type="ECO:0000256" key="22">
    <source>
        <dbReference type="SAM" id="MobiDB-lite"/>
    </source>
</evidence>
<feature type="domain" description="Flavodoxin-like" evidence="23">
    <location>
        <begin position="77"/>
        <end position="235"/>
    </location>
</feature>
<dbReference type="InterPro" id="IPR001094">
    <property type="entry name" value="Flavdoxin-like"/>
</dbReference>
<comment type="function">
    <text evidence="20">This enzyme is required for electron transfer from NADP to cytochrome P450 in microsomes. It can also provide electron transfer to heme oxygenase and cytochrome B5. Involved in ergosterol biosynthesis.</text>
</comment>
<comment type="subcellular location">
    <subcellularLocation>
        <location evidence="20">Endoplasmic reticulum membrane</location>
        <topology evidence="20">Single-pass membrane protein</topology>
        <orientation evidence="20">Cytoplasmic side</orientation>
    </subcellularLocation>
    <subcellularLocation>
        <location evidence="20">Mitochondrion outer membrane</location>
        <topology evidence="20">Single-pass membrane protein</topology>
        <orientation evidence="20">Cytoplasmic side</orientation>
    </subcellularLocation>
    <subcellularLocation>
        <location evidence="20">Cell membrane</location>
        <topology evidence="20">Single-pass membrane protein</topology>
        <orientation evidence="20">Cytoplasmic side</orientation>
    </subcellularLocation>
</comment>
<evidence type="ECO:0000256" key="10">
    <source>
        <dbReference type="ARBA" id="ARBA00022955"/>
    </source>
</evidence>
<protein>
    <recommendedName>
        <fullName evidence="20 21">NADPH--cytochrome P450 reductase</fullName>
        <shortName evidence="20">CPR</shortName>
        <shortName evidence="20">P450R</shortName>
        <ecNumber evidence="20 21">1.6.2.4</ecNumber>
    </recommendedName>
</protein>
<dbReference type="Gene3D" id="3.40.50.360">
    <property type="match status" value="1"/>
</dbReference>
<dbReference type="VEuPathDB" id="FungiDB:YALI0_D04422g"/>
<reference evidence="25 26" key="1">
    <citation type="submission" date="2018-07" db="EMBL/GenBank/DDBJ databases">
        <title>Draft Genome Assemblies for Five Robust Yarrowia lipolytica Strains Exhibiting High Lipid Production and Pentose Sugar Utilization and Sugar Alcohol Secretion from Undetoxified Lignocellulosic Biomass Hydrolysates.</title>
        <authorList>
            <consortium name="DOE Joint Genome Institute"/>
            <person name="Walker C."/>
            <person name="Ryu S."/>
            <person name="Na H."/>
            <person name="Zane M."/>
            <person name="LaButti K."/>
            <person name="Lipzen A."/>
            <person name="Haridas S."/>
            <person name="Barry K."/>
            <person name="Grigoriev I.V."/>
            <person name="Quarterman J."/>
            <person name="Slininger P."/>
            <person name="Dien B."/>
            <person name="Trinh C.T."/>
        </authorList>
    </citation>
    <scope>NUCLEOTIDE SEQUENCE [LARGE SCALE GENOMIC DNA]</scope>
    <source>
        <strain evidence="25 26">YB392</strain>
    </source>
</reference>
<dbReference type="InterPro" id="IPR039261">
    <property type="entry name" value="FNR_nucleotide-bd"/>
</dbReference>
<keyword evidence="7 20" id="KW-0256">Endoplasmic reticulum</keyword>
<evidence type="ECO:0000256" key="14">
    <source>
        <dbReference type="ARBA" id="ARBA00023098"/>
    </source>
</evidence>
<dbReference type="EC" id="1.6.2.4" evidence="20 21"/>
<evidence type="ECO:0000256" key="15">
    <source>
        <dbReference type="ARBA" id="ARBA00023128"/>
    </source>
</evidence>
<evidence type="ECO:0000256" key="4">
    <source>
        <dbReference type="ARBA" id="ARBA00022643"/>
    </source>
</evidence>
<name>A0A371CAU9_YARLL</name>
<evidence type="ECO:0000256" key="11">
    <source>
        <dbReference type="ARBA" id="ARBA00022989"/>
    </source>
</evidence>
<feature type="binding site" evidence="20">
    <location>
        <position position="218"/>
    </location>
    <ligand>
        <name>FMN</name>
        <dbReference type="ChEBI" id="CHEBI:58210"/>
    </ligand>
</feature>
<feature type="binding site" evidence="20">
    <location>
        <begin position="510"/>
        <end position="513"/>
    </location>
    <ligand>
        <name>FAD</name>
        <dbReference type="ChEBI" id="CHEBI:57692"/>
    </ligand>
</feature>
<dbReference type="PROSITE" id="PS50902">
    <property type="entry name" value="FLAVODOXIN_LIKE"/>
    <property type="match status" value="1"/>
</dbReference>
<dbReference type="FunFam" id="2.40.30.10:FF:000111">
    <property type="entry name" value="NADPH--cytochrome P450 reductase"/>
    <property type="match status" value="1"/>
</dbReference>
<dbReference type="Pfam" id="PF00258">
    <property type="entry name" value="Flavodoxin_1"/>
    <property type="match status" value="1"/>
</dbReference>
<dbReference type="Gene3D" id="1.20.990.10">
    <property type="entry name" value="NADPH-cytochrome p450 Reductase, Chain A, domain 3"/>
    <property type="match status" value="1"/>
</dbReference>
<feature type="binding site" evidence="20">
    <location>
        <position position="322"/>
    </location>
    <ligand>
        <name>NADP(+)</name>
        <dbReference type="ChEBI" id="CHEBI:58349"/>
    </ligand>
</feature>
<comment type="cofactor">
    <cofactor evidence="20">
        <name>FAD</name>
        <dbReference type="ChEBI" id="CHEBI:57692"/>
    </cofactor>
    <text evidence="20">Binds 1 FAD per monomer.</text>
</comment>